<keyword evidence="2" id="KW-0285">Flavoprotein</keyword>
<evidence type="ECO:0000256" key="3">
    <source>
        <dbReference type="ARBA" id="ARBA00022827"/>
    </source>
</evidence>
<dbReference type="InterPro" id="IPR050416">
    <property type="entry name" value="FAD-linked_Oxidoreductase"/>
</dbReference>
<keyword evidence="4" id="KW-0560">Oxidoreductase</keyword>
<dbReference type="PROSITE" id="PS51387">
    <property type="entry name" value="FAD_PCMH"/>
    <property type="match status" value="1"/>
</dbReference>
<dbReference type="Gene3D" id="3.40.462.20">
    <property type="match status" value="1"/>
</dbReference>
<evidence type="ECO:0000256" key="4">
    <source>
        <dbReference type="ARBA" id="ARBA00023002"/>
    </source>
</evidence>
<comment type="similarity">
    <text evidence="1">Belongs to the oxygen-dependent FAD-linked oxidoreductase family.</text>
</comment>
<accession>A0ABR1TCS1</accession>
<dbReference type="Pfam" id="PF01565">
    <property type="entry name" value="FAD_binding_4"/>
    <property type="match status" value="1"/>
</dbReference>
<keyword evidence="3" id="KW-0274">FAD</keyword>
<feature type="chain" id="PRO_5045438247" evidence="5">
    <location>
        <begin position="25"/>
        <end position="527"/>
    </location>
</feature>
<evidence type="ECO:0000259" key="6">
    <source>
        <dbReference type="PROSITE" id="PS51387"/>
    </source>
</evidence>
<gene>
    <name evidence="7" type="ORF">PG993_004454</name>
</gene>
<dbReference type="InterPro" id="IPR006094">
    <property type="entry name" value="Oxid_FAD_bind_N"/>
</dbReference>
<dbReference type="InterPro" id="IPR016169">
    <property type="entry name" value="FAD-bd_PCMH_sub2"/>
</dbReference>
<name>A0ABR1TCS1_9PEZI</name>
<evidence type="ECO:0000313" key="7">
    <source>
        <dbReference type="EMBL" id="KAK8044430.1"/>
    </source>
</evidence>
<sequence length="527" mass="58122">MATTTPFHLVRLGCLAIFLCLAAALPSHSSSSPHVPRYFRRYPVSPRNISVATIQRELGPTLSQGSTIFGPENPGFANATHRFSLLSPPGVQIVVIPAHESDVSEIVKYCVHNTIEFLAYNRGHGSTTSLGKFKGLQINMQLLNNITIAADKKSAMLQGGTYNDQVMRTLWDQGYVTMTGSTDCVGVMGPALGGGHGRYEGMYGLISDNFLQLNVVLADGSAMAVDAKSDPDLWWALQGAGHNFAIVTSLKMRIFPRQVDSWHYHSYYWTGDQLETVFKAMNAFHRSDNGTTPPRMGVNAGAVVMNSTISATEASLYWSFTYAGPAAEAEALLAPFFGSIPNAGEESGDVPYPDLSAAQRVDAAHGGCNSGTYATSSILMRDYNVTAQRRAYDSFNVWAARYPDLGRRARYYYEGYATKAVHEVDDAATAYPHRDETHIVYFSTGVPEGSDLLGPATEWAKATWDIWVEGEDPVRPKIYVNYAKGHSYETTEAIYGYEPWRLEKLRRLKAKYDPQNRFGYYVPIVSK</sequence>
<dbReference type="InterPro" id="IPR036318">
    <property type="entry name" value="FAD-bd_PCMH-like_sf"/>
</dbReference>
<dbReference type="EMBL" id="JAQQWK010000003">
    <property type="protein sequence ID" value="KAK8044430.1"/>
    <property type="molecule type" value="Genomic_DNA"/>
</dbReference>
<reference evidence="7 8" key="1">
    <citation type="submission" date="2023-01" db="EMBL/GenBank/DDBJ databases">
        <title>Analysis of 21 Apiospora genomes using comparative genomics revels a genus with tremendous synthesis potential of carbohydrate active enzymes and secondary metabolites.</title>
        <authorList>
            <person name="Sorensen T."/>
        </authorList>
    </citation>
    <scope>NUCLEOTIDE SEQUENCE [LARGE SCALE GENOMIC DNA]</scope>
    <source>
        <strain evidence="7 8">CBS 33761</strain>
    </source>
</reference>
<evidence type="ECO:0000256" key="5">
    <source>
        <dbReference type="SAM" id="SignalP"/>
    </source>
</evidence>
<dbReference type="PANTHER" id="PTHR42973:SF8">
    <property type="entry name" value="FAD-BINDING PCMH-TYPE DOMAIN-CONTAINING PROTEIN"/>
    <property type="match status" value="1"/>
</dbReference>
<dbReference type="PANTHER" id="PTHR42973">
    <property type="entry name" value="BINDING OXIDOREDUCTASE, PUTATIVE (AFU_ORTHOLOGUE AFUA_1G17690)-RELATED"/>
    <property type="match status" value="1"/>
</dbReference>
<proteinExistence type="inferred from homology"/>
<evidence type="ECO:0000313" key="8">
    <source>
        <dbReference type="Proteomes" id="UP001444661"/>
    </source>
</evidence>
<dbReference type="InterPro" id="IPR012951">
    <property type="entry name" value="BBE"/>
</dbReference>
<keyword evidence="8" id="KW-1185">Reference proteome</keyword>
<dbReference type="Proteomes" id="UP001444661">
    <property type="component" value="Unassembled WGS sequence"/>
</dbReference>
<keyword evidence="5" id="KW-0732">Signal</keyword>
<dbReference type="Gene3D" id="3.30.465.10">
    <property type="match status" value="1"/>
</dbReference>
<feature type="domain" description="FAD-binding PCMH-type" evidence="6">
    <location>
        <begin position="86"/>
        <end position="257"/>
    </location>
</feature>
<dbReference type="SUPFAM" id="SSF56176">
    <property type="entry name" value="FAD-binding/transporter-associated domain-like"/>
    <property type="match status" value="1"/>
</dbReference>
<dbReference type="Pfam" id="PF08031">
    <property type="entry name" value="BBE"/>
    <property type="match status" value="1"/>
</dbReference>
<feature type="signal peptide" evidence="5">
    <location>
        <begin position="1"/>
        <end position="24"/>
    </location>
</feature>
<organism evidence="7 8">
    <name type="scientific">Apiospora rasikravindrae</name>
    <dbReference type="NCBI Taxonomy" id="990691"/>
    <lineage>
        <taxon>Eukaryota</taxon>
        <taxon>Fungi</taxon>
        <taxon>Dikarya</taxon>
        <taxon>Ascomycota</taxon>
        <taxon>Pezizomycotina</taxon>
        <taxon>Sordariomycetes</taxon>
        <taxon>Xylariomycetidae</taxon>
        <taxon>Amphisphaeriales</taxon>
        <taxon>Apiosporaceae</taxon>
        <taxon>Apiospora</taxon>
    </lineage>
</organism>
<evidence type="ECO:0000256" key="1">
    <source>
        <dbReference type="ARBA" id="ARBA00005466"/>
    </source>
</evidence>
<protein>
    <submittedName>
        <fullName evidence="7">FAD-binding domain-containing protein</fullName>
    </submittedName>
</protein>
<dbReference type="InterPro" id="IPR016166">
    <property type="entry name" value="FAD-bd_PCMH"/>
</dbReference>
<comment type="caution">
    <text evidence="7">The sequence shown here is derived from an EMBL/GenBank/DDBJ whole genome shotgun (WGS) entry which is preliminary data.</text>
</comment>
<evidence type="ECO:0000256" key="2">
    <source>
        <dbReference type="ARBA" id="ARBA00022630"/>
    </source>
</evidence>